<feature type="compositionally biased region" description="Polar residues" evidence="1">
    <location>
        <begin position="13"/>
        <end position="22"/>
    </location>
</feature>
<evidence type="ECO:0000313" key="4">
    <source>
        <dbReference type="Proteomes" id="UP000236151"/>
    </source>
</evidence>
<keyword evidence="4" id="KW-1185">Reference proteome</keyword>
<reference evidence="3 4" key="1">
    <citation type="submission" date="2017-06" db="EMBL/GenBank/DDBJ databases">
        <title>Investigating the central metabolism of Clostridium thermosuccinogenes.</title>
        <authorList>
            <person name="Koendjbiharie J.G."/>
            <person name="van Kranenburg R."/>
        </authorList>
    </citation>
    <scope>NUCLEOTIDE SEQUENCE [LARGE SCALE GENOMIC DNA]</scope>
    <source>
        <strain evidence="3 4">DSM 5806</strain>
    </source>
</reference>
<dbReference type="EMBL" id="NIOJ01000007">
    <property type="protein sequence ID" value="PNU00697.1"/>
    <property type="molecule type" value="Genomic_DNA"/>
</dbReference>
<keyword evidence="2" id="KW-0812">Transmembrane</keyword>
<feature type="region of interest" description="Disordered" evidence="1">
    <location>
        <begin position="1"/>
        <end position="22"/>
    </location>
</feature>
<dbReference type="Proteomes" id="UP000236151">
    <property type="component" value="Unassembled WGS sequence"/>
</dbReference>
<sequence length="72" mass="7736">MIAPRNRKYPRSYNKTAGCTAQGVQPDNTQAAQLAKKEERSIVLSMGAAAGILAAAFLNGLILGCIMKRRVM</sequence>
<gene>
    <name evidence="3" type="ORF">CDQ84_04490</name>
</gene>
<keyword evidence="2" id="KW-1133">Transmembrane helix</keyword>
<accession>A0A2K2FPI3</accession>
<proteinExistence type="predicted"/>
<dbReference type="KEGG" id="cthd:CDO33_06500"/>
<evidence type="ECO:0000256" key="1">
    <source>
        <dbReference type="SAM" id="MobiDB-lite"/>
    </source>
</evidence>
<feature type="compositionally biased region" description="Basic residues" evidence="1">
    <location>
        <begin position="1"/>
        <end position="10"/>
    </location>
</feature>
<dbReference type="RefSeq" id="WP_103080532.1">
    <property type="nucleotide sequence ID" value="NZ_CP021850.1"/>
</dbReference>
<evidence type="ECO:0000256" key="2">
    <source>
        <dbReference type="SAM" id="Phobius"/>
    </source>
</evidence>
<name>A0A2K2FPI3_9CLOT</name>
<comment type="caution">
    <text evidence="3">The sequence shown here is derived from an EMBL/GenBank/DDBJ whole genome shotgun (WGS) entry which is preliminary data.</text>
</comment>
<evidence type="ECO:0000313" key="3">
    <source>
        <dbReference type="EMBL" id="PNU00697.1"/>
    </source>
</evidence>
<dbReference type="AlphaFoldDB" id="A0A2K2FPI3"/>
<protein>
    <submittedName>
        <fullName evidence="3">Uncharacterized protein</fullName>
    </submittedName>
</protein>
<organism evidence="3 4">
    <name type="scientific">Clostridium thermosuccinogenes</name>
    <dbReference type="NCBI Taxonomy" id="84032"/>
    <lineage>
        <taxon>Bacteria</taxon>
        <taxon>Bacillati</taxon>
        <taxon>Bacillota</taxon>
        <taxon>Clostridia</taxon>
        <taxon>Eubacteriales</taxon>
        <taxon>Clostridiaceae</taxon>
        <taxon>Clostridium</taxon>
    </lineage>
</organism>
<feature type="transmembrane region" description="Helical" evidence="2">
    <location>
        <begin position="42"/>
        <end position="66"/>
    </location>
</feature>
<keyword evidence="2" id="KW-0472">Membrane</keyword>